<keyword evidence="4" id="KW-1185">Reference proteome</keyword>
<proteinExistence type="predicted"/>
<evidence type="ECO:0000313" key="3">
    <source>
        <dbReference type="EMBL" id="KAL2815608.1"/>
    </source>
</evidence>
<feature type="region of interest" description="Disordered" evidence="1">
    <location>
        <begin position="1"/>
        <end position="82"/>
    </location>
</feature>
<dbReference type="Pfam" id="PF16015">
    <property type="entry name" value="Promethin"/>
    <property type="match status" value="1"/>
</dbReference>
<keyword evidence="2" id="KW-0472">Membrane</keyword>
<organism evidence="3 4">
    <name type="scientific">Aspergillus cavernicola</name>
    <dbReference type="NCBI Taxonomy" id="176166"/>
    <lineage>
        <taxon>Eukaryota</taxon>
        <taxon>Fungi</taxon>
        <taxon>Dikarya</taxon>
        <taxon>Ascomycota</taxon>
        <taxon>Pezizomycotina</taxon>
        <taxon>Eurotiomycetes</taxon>
        <taxon>Eurotiomycetidae</taxon>
        <taxon>Eurotiales</taxon>
        <taxon>Aspergillaceae</taxon>
        <taxon>Aspergillus</taxon>
        <taxon>Aspergillus subgen. Nidulantes</taxon>
    </lineage>
</organism>
<name>A0ABR4HLI7_9EURO</name>
<sequence length="257" mass="28220">MSLNTAATGLGGVKQTTDNAQNTVSKTTKPVTKPVKQTTDTTQNTVNQTTKPVEKTISDTASNANIPGSFPAEEPPTNQKNNVTVPPVSELWTTFLAWLKGLIPRGVDIFEAAVRRFVNWLIPPERQAKMYKAAMEHPIAATFLAAQLICCGIPLVLFIAGTLLFAAVAAIVWVLLSILILGPIMLVASLMGVSLWGWGWFLFGLVRWIDRLLLGGIMERFWLAQIQSQKEEEEEEKEQKEEGDGGDEKKGNEEKQG</sequence>
<feature type="compositionally biased region" description="Low complexity" evidence="1">
    <location>
        <begin position="23"/>
        <end position="51"/>
    </location>
</feature>
<gene>
    <name evidence="3" type="ORF">BDW59DRAFT_166755</name>
</gene>
<dbReference type="Proteomes" id="UP001610335">
    <property type="component" value="Unassembled WGS sequence"/>
</dbReference>
<keyword evidence="2" id="KW-1133">Transmembrane helix</keyword>
<protein>
    <submittedName>
        <fullName evidence="3">Uncharacterized protein</fullName>
    </submittedName>
</protein>
<dbReference type="EMBL" id="JBFXLS010000111">
    <property type="protein sequence ID" value="KAL2815608.1"/>
    <property type="molecule type" value="Genomic_DNA"/>
</dbReference>
<evidence type="ECO:0000256" key="2">
    <source>
        <dbReference type="SAM" id="Phobius"/>
    </source>
</evidence>
<feature type="transmembrane region" description="Helical" evidence="2">
    <location>
        <begin position="178"/>
        <end position="203"/>
    </location>
</feature>
<evidence type="ECO:0000256" key="1">
    <source>
        <dbReference type="SAM" id="MobiDB-lite"/>
    </source>
</evidence>
<comment type="caution">
    <text evidence="3">The sequence shown here is derived from an EMBL/GenBank/DDBJ whole genome shotgun (WGS) entry which is preliminary data.</text>
</comment>
<feature type="compositionally biased region" description="Basic and acidic residues" evidence="1">
    <location>
        <begin position="237"/>
        <end position="257"/>
    </location>
</feature>
<reference evidence="3 4" key="1">
    <citation type="submission" date="2024-07" db="EMBL/GenBank/DDBJ databases">
        <title>Section-level genome sequencing and comparative genomics of Aspergillus sections Usti and Cavernicolus.</title>
        <authorList>
            <consortium name="Lawrence Berkeley National Laboratory"/>
            <person name="Nybo J.L."/>
            <person name="Vesth T.C."/>
            <person name="Theobald S."/>
            <person name="Frisvad J.C."/>
            <person name="Larsen T.O."/>
            <person name="Kjaerboelling I."/>
            <person name="Rothschild-Mancinelli K."/>
            <person name="Lyhne E.K."/>
            <person name="Kogle M.E."/>
            <person name="Barry K."/>
            <person name="Clum A."/>
            <person name="Na H."/>
            <person name="Ledsgaard L."/>
            <person name="Lin J."/>
            <person name="Lipzen A."/>
            <person name="Kuo A."/>
            <person name="Riley R."/>
            <person name="Mondo S."/>
            <person name="LaButti K."/>
            <person name="Haridas S."/>
            <person name="Pangalinan J."/>
            <person name="Salamov A.A."/>
            <person name="Simmons B.A."/>
            <person name="Magnuson J.K."/>
            <person name="Chen J."/>
            <person name="Drula E."/>
            <person name="Henrissat B."/>
            <person name="Wiebenga A."/>
            <person name="Lubbers R.J."/>
            <person name="Gomes A.C."/>
            <person name="Makela M.R."/>
            <person name="Stajich J."/>
            <person name="Grigoriev I.V."/>
            <person name="Mortensen U.H."/>
            <person name="De vries R.P."/>
            <person name="Baker S.E."/>
            <person name="Andersen M.R."/>
        </authorList>
    </citation>
    <scope>NUCLEOTIDE SEQUENCE [LARGE SCALE GENOMIC DNA]</scope>
    <source>
        <strain evidence="3 4">CBS 600.67</strain>
    </source>
</reference>
<keyword evidence="2" id="KW-0812">Transmembrane</keyword>
<feature type="region of interest" description="Disordered" evidence="1">
    <location>
        <begin position="230"/>
        <end position="257"/>
    </location>
</feature>
<feature type="transmembrane region" description="Helical" evidence="2">
    <location>
        <begin position="139"/>
        <end position="172"/>
    </location>
</feature>
<evidence type="ECO:0000313" key="4">
    <source>
        <dbReference type="Proteomes" id="UP001610335"/>
    </source>
</evidence>
<accession>A0ABR4HLI7</accession>